<keyword evidence="1" id="KW-0472">Membrane</keyword>
<evidence type="ECO:0000259" key="2">
    <source>
        <dbReference type="PROSITE" id="PS50112"/>
    </source>
</evidence>
<feature type="transmembrane region" description="Helical" evidence="1">
    <location>
        <begin position="182"/>
        <end position="205"/>
    </location>
</feature>
<dbReference type="SMART" id="SM00091">
    <property type="entry name" value="PAS"/>
    <property type="match status" value="2"/>
</dbReference>
<feature type="domain" description="PAC" evidence="3">
    <location>
        <begin position="329"/>
        <end position="381"/>
    </location>
</feature>
<keyword evidence="8" id="KW-1185">Reference proteome</keyword>
<feature type="domain" description="EAL" evidence="4">
    <location>
        <begin position="682"/>
        <end position="932"/>
    </location>
</feature>
<dbReference type="PANTHER" id="PTHR44757">
    <property type="entry name" value="DIGUANYLATE CYCLASE DGCP"/>
    <property type="match status" value="1"/>
</dbReference>
<evidence type="ECO:0000259" key="6">
    <source>
        <dbReference type="PROSITE" id="PS50924"/>
    </source>
</evidence>
<dbReference type="PROSITE" id="PS50924">
    <property type="entry name" value="MHYT"/>
    <property type="match status" value="1"/>
</dbReference>
<dbReference type="CDD" id="cd00130">
    <property type="entry name" value="PAS"/>
    <property type="match status" value="1"/>
</dbReference>
<dbReference type="Pfam" id="PF12860">
    <property type="entry name" value="PAS_7"/>
    <property type="match status" value="1"/>
</dbReference>
<dbReference type="SUPFAM" id="SSF55785">
    <property type="entry name" value="PYP-like sensor domain (PAS domain)"/>
    <property type="match status" value="2"/>
</dbReference>
<dbReference type="InterPro" id="IPR035919">
    <property type="entry name" value="EAL_sf"/>
</dbReference>
<evidence type="ECO:0000259" key="4">
    <source>
        <dbReference type="PROSITE" id="PS50883"/>
    </source>
</evidence>
<dbReference type="PROSITE" id="PS50883">
    <property type="entry name" value="EAL"/>
    <property type="match status" value="1"/>
</dbReference>
<dbReference type="NCBIfam" id="TIGR00254">
    <property type="entry name" value="GGDEF"/>
    <property type="match status" value="1"/>
</dbReference>
<dbReference type="AlphaFoldDB" id="A0A931HAX2"/>
<dbReference type="InterPro" id="IPR001633">
    <property type="entry name" value="EAL_dom"/>
</dbReference>
<dbReference type="EMBL" id="JADZGI010000001">
    <property type="protein sequence ID" value="MBH0112414.1"/>
    <property type="molecule type" value="Genomic_DNA"/>
</dbReference>
<feature type="transmembrane region" description="Helical" evidence="1">
    <location>
        <begin position="217"/>
        <end position="243"/>
    </location>
</feature>
<name>A0A931HAX2_9SPHN</name>
<dbReference type="PROSITE" id="PS50112">
    <property type="entry name" value="PAS"/>
    <property type="match status" value="1"/>
</dbReference>
<dbReference type="SMART" id="SM00052">
    <property type="entry name" value="EAL"/>
    <property type="match status" value="1"/>
</dbReference>
<dbReference type="RefSeq" id="WP_197161740.1">
    <property type="nucleotide sequence ID" value="NZ_JADZGI010000001.1"/>
</dbReference>
<feature type="domain" description="GGDEF" evidence="5">
    <location>
        <begin position="543"/>
        <end position="673"/>
    </location>
</feature>
<evidence type="ECO:0000313" key="7">
    <source>
        <dbReference type="EMBL" id="MBH0112414.1"/>
    </source>
</evidence>
<feature type="transmembrane region" description="Helical" evidence="1">
    <location>
        <begin position="152"/>
        <end position="175"/>
    </location>
</feature>
<dbReference type="InterPro" id="IPR013767">
    <property type="entry name" value="PAS_fold"/>
</dbReference>
<dbReference type="InterPro" id="IPR052155">
    <property type="entry name" value="Biofilm_reg_signaling"/>
</dbReference>
<dbReference type="Proteomes" id="UP000617634">
    <property type="component" value="Unassembled WGS sequence"/>
</dbReference>
<feature type="transmembrane region" description="Helical" evidence="1">
    <location>
        <begin position="24"/>
        <end position="44"/>
    </location>
</feature>
<proteinExistence type="predicted"/>
<dbReference type="SUPFAM" id="SSF141868">
    <property type="entry name" value="EAL domain-like"/>
    <property type="match status" value="1"/>
</dbReference>
<sequence>MGSTLLHPFSALYTCIGSEHRTELLALAALICATASFTTAILLGQAGSASNIGKRNWSIMAGISLGLGAWCTHYVAFIGFLPAQGVDSAAPLTLASLMLALLTCTMALEGFVRAPSHRMLASAIIAVGLGAMHYTGVSALDMPGLIRWDSTLIAISLILPATLLYPAIPMALGALNNYLRTACAAILTTIAILLLHLFGMAALTLTPSRGAAPTTTISPTILALLIGAGSLAVFSFCIILGLVRRQADKAIDHSERKFAGLVRAVAEYAIILLDAQGRICEWNTGACNLTGYTQQDIIGMPLARLFCIDDIADDLPALTLAHARSHGTSSGECLWRRRDGSTFWGHGTIQATRADDGELLGYSMVMRDVSSFKQARDLVALTSVRLDTALSNMHEGLCLFDAKHELVLCNERFREFWGLAIEDTQAGTSLAALVEAGFMNPDGKEHAVPALLQYRQMLKETLRSPAQVPIVVEFGKGKAISVAHRPLSDGGWVMTCNDISLQRQSEERIKHMALHDVLTGLPNRTRFIERLEAKLALADQIDTRVAVIAIDLDRFKEINDTQGHAAGDRLLQAIGAKLIQESHESEVVARLGGDEFAAAKIFCDDSELAMFIERIQACIKGAQDHPSTSIGASLGVAIYPQDGLSREVLLNNADLAMYRAKAMRGETACYFEPGMDEIARKRRELAHDLRHALDRGEMHLLYQPQRSLHSGDLSGYEALLRWRHPRRGLVSPDEFIPVAEESGAIFAIGEWVLREACREACRWSAPLKVAVNLSAVQFLQADLVDVIHKALVETGLAADRLELEITETAIIADKLRALHCLRQIKAMGVNVAIDDFGTGYSSLDTLHSFPFDKIKIDKSFLIKSENSPEARAIIRAVLALGKSLNIPVLAEGVETEAHLIVLLAEGCDEAQGYFFGRPAQPPSQETMQAVNS</sequence>
<dbReference type="PANTHER" id="PTHR44757:SF2">
    <property type="entry name" value="BIOFILM ARCHITECTURE MAINTENANCE PROTEIN MBAA"/>
    <property type="match status" value="1"/>
</dbReference>
<evidence type="ECO:0000313" key="8">
    <source>
        <dbReference type="Proteomes" id="UP000617634"/>
    </source>
</evidence>
<dbReference type="PROSITE" id="PS50113">
    <property type="entry name" value="PAC"/>
    <property type="match status" value="1"/>
</dbReference>
<organism evidence="7 8">
    <name type="scientific">Novosphingobium aureum</name>
    <dbReference type="NCBI Taxonomy" id="2792964"/>
    <lineage>
        <taxon>Bacteria</taxon>
        <taxon>Pseudomonadati</taxon>
        <taxon>Pseudomonadota</taxon>
        <taxon>Alphaproteobacteria</taxon>
        <taxon>Sphingomonadales</taxon>
        <taxon>Sphingomonadaceae</taxon>
        <taxon>Novosphingobium</taxon>
    </lineage>
</organism>
<dbReference type="InterPro" id="IPR001610">
    <property type="entry name" value="PAC"/>
</dbReference>
<dbReference type="Pfam" id="PF03707">
    <property type="entry name" value="MHYT"/>
    <property type="match status" value="2"/>
</dbReference>
<dbReference type="InterPro" id="IPR043128">
    <property type="entry name" value="Rev_trsase/Diguanyl_cyclase"/>
</dbReference>
<protein>
    <submittedName>
        <fullName evidence="7">EAL domain-containing protein</fullName>
    </submittedName>
</protein>
<reference evidence="7" key="1">
    <citation type="submission" date="2020-11" db="EMBL/GenBank/DDBJ databases">
        <title>Novosphingobium aureum sp. nov., a marine bacterium isolated from sediment of a salt flat.</title>
        <authorList>
            <person name="Yoo Y."/>
            <person name="Kim J.-J."/>
        </authorList>
    </citation>
    <scope>NUCLEOTIDE SEQUENCE</scope>
    <source>
        <strain evidence="7">YJ-S2-02</strain>
    </source>
</reference>
<dbReference type="InterPro" id="IPR005330">
    <property type="entry name" value="MHYT_dom"/>
</dbReference>
<dbReference type="NCBIfam" id="TIGR00229">
    <property type="entry name" value="sensory_box"/>
    <property type="match status" value="1"/>
</dbReference>
<gene>
    <name evidence="7" type="ORF">I5E68_05525</name>
</gene>
<accession>A0A931HAX2</accession>
<dbReference type="Pfam" id="PF00990">
    <property type="entry name" value="GGDEF"/>
    <property type="match status" value="1"/>
</dbReference>
<dbReference type="SMART" id="SM00267">
    <property type="entry name" value="GGDEF"/>
    <property type="match status" value="1"/>
</dbReference>
<dbReference type="InterPro" id="IPR000160">
    <property type="entry name" value="GGDEF_dom"/>
</dbReference>
<keyword evidence="1" id="KW-0812">Transmembrane</keyword>
<dbReference type="CDD" id="cd01949">
    <property type="entry name" value="GGDEF"/>
    <property type="match status" value="1"/>
</dbReference>
<dbReference type="GO" id="GO:0006355">
    <property type="term" value="P:regulation of DNA-templated transcription"/>
    <property type="evidence" value="ECO:0007669"/>
    <property type="project" value="InterPro"/>
</dbReference>
<dbReference type="Gene3D" id="3.20.20.450">
    <property type="entry name" value="EAL domain"/>
    <property type="match status" value="1"/>
</dbReference>
<evidence type="ECO:0000256" key="1">
    <source>
        <dbReference type="PROSITE-ProRule" id="PRU00244"/>
    </source>
</evidence>
<evidence type="ECO:0000259" key="5">
    <source>
        <dbReference type="PROSITE" id="PS50887"/>
    </source>
</evidence>
<dbReference type="InterPro" id="IPR000014">
    <property type="entry name" value="PAS"/>
</dbReference>
<dbReference type="Pfam" id="PF00989">
    <property type="entry name" value="PAS"/>
    <property type="match status" value="1"/>
</dbReference>
<feature type="transmembrane region" description="Helical" evidence="1">
    <location>
        <begin position="89"/>
        <end position="108"/>
    </location>
</feature>
<evidence type="ECO:0000259" key="3">
    <source>
        <dbReference type="PROSITE" id="PS50113"/>
    </source>
</evidence>
<dbReference type="Gene3D" id="3.30.450.20">
    <property type="entry name" value="PAS domain"/>
    <property type="match status" value="2"/>
</dbReference>
<feature type="transmembrane region" description="Helical" evidence="1">
    <location>
        <begin position="120"/>
        <end position="140"/>
    </location>
</feature>
<dbReference type="SMART" id="SM00086">
    <property type="entry name" value="PAC"/>
    <property type="match status" value="1"/>
</dbReference>
<feature type="domain" description="MHYT" evidence="6">
    <location>
        <begin position="20"/>
        <end position="206"/>
    </location>
</feature>
<dbReference type="Pfam" id="PF00563">
    <property type="entry name" value="EAL"/>
    <property type="match status" value="1"/>
</dbReference>
<comment type="caution">
    <text evidence="7">The sequence shown here is derived from an EMBL/GenBank/DDBJ whole genome shotgun (WGS) entry which is preliminary data.</text>
</comment>
<dbReference type="PROSITE" id="PS50887">
    <property type="entry name" value="GGDEF"/>
    <property type="match status" value="1"/>
</dbReference>
<feature type="transmembrane region" description="Helical" evidence="1">
    <location>
        <begin position="56"/>
        <end position="83"/>
    </location>
</feature>
<feature type="domain" description="PAS" evidence="2">
    <location>
        <begin position="254"/>
        <end position="299"/>
    </location>
</feature>
<keyword evidence="1" id="KW-1133">Transmembrane helix</keyword>
<dbReference type="CDD" id="cd01948">
    <property type="entry name" value="EAL"/>
    <property type="match status" value="1"/>
</dbReference>
<dbReference type="GO" id="GO:0016020">
    <property type="term" value="C:membrane"/>
    <property type="evidence" value="ECO:0007669"/>
    <property type="project" value="UniProtKB-UniRule"/>
</dbReference>
<dbReference type="InterPro" id="IPR000700">
    <property type="entry name" value="PAS-assoc_C"/>
</dbReference>
<dbReference type="InterPro" id="IPR029787">
    <property type="entry name" value="Nucleotide_cyclase"/>
</dbReference>
<dbReference type="Gene3D" id="3.30.70.270">
    <property type="match status" value="1"/>
</dbReference>
<dbReference type="InterPro" id="IPR035965">
    <property type="entry name" value="PAS-like_dom_sf"/>
</dbReference>
<dbReference type="SUPFAM" id="SSF55073">
    <property type="entry name" value="Nucleotide cyclase"/>
    <property type="match status" value="1"/>
</dbReference>